<sequence length="95" mass="10215">MPTNDDPASGWQVEVIYHADAPDVESHAMPDEDVTFPQGGLLVATTHENGLFAFGIPTACFWGFAALGVGLQYRAGDSAFLSKDAIMWVQDVDVD</sequence>
<evidence type="ECO:0000256" key="1">
    <source>
        <dbReference type="SAM" id="Phobius"/>
    </source>
</evidence>
<gene>
    <name evidence="2" type="ORF">GZA08_09785</name>
</gene>
<protein>
    <submittedName>
        <fullName evidence="2">DUF4198 domain-containing protein</fullName>
    </submittedName>
</protein>
<dbReference type="AlphaFoldDB" id="A0A6B2JIN6"/>
<organism evidence="2 3">
    <name type="scientific">Pseudoroseicyclus tamaricis</name>
    <dbReference type="NCBI Taxonomy" id="2705421"/>
    <lineage>
        <taxon>Bacteria</taxon>
        <taxon>Pseudomonadati</taxon>
        <taxon>Pseudomonadota</taxon>
        <taxon>Alphaproteobacteria</taxon>
        <taxon>Rhodobacterales</taxon>
        <taxon>Paracoccaceae</taxon>
        <taxon>Pseudoroseicyclus</taxon>
    </lineage>
</organism>
<dbReference type="RefSeq" id="WP_163892792.1">
    <property type="nucleotide sequence ID" value="NZ_JAAFYS010000002.1"/>
</dbReference>
<feature type="transmembrane region" description="Helical" evidence="1">
    <location>
        <begin position="51"/>
        <end position="73"/>
    </location>
</feature>
<accession>A0A6B2JIN6</accession>
<keyword evidence="1" id="KW-1133">Transmembrane helix</keyword>
<dbReference type="Proteomes" id="UP000474757">
    <property type="component" value="Unassembled WGS sequence"/>
</dbReference>
<evidence type="ECO:0000313" key="2">
    <source>
        <dbReference type="EMBL" id="NDV01253.1"/>
    </source>
</evidence>
<reference evidence="2 3" key="1">
    <citation type="submission" date="2020-02" db="EMBL/GenBank/DDBJ databases">
        <title>Pseudoroseicyclus tamarix, sp. nov., isolated from offshore sediment of a Tamarix chinensis forest.</title>
        <authorList>
            <person name="Gai Y."/>
        </authorList>
    </citation>
    <scope>NUCLEOTIDE SEQUENCE [LARGE SCALE GENOMIC DNA]</scope>
    <source>
        <strain evidence="2 3">CLL3-39</strain>
    </source>
</reference>
<keyword evidence="1" id="KW-0812">Transmembrane</keyword>
<name>A0A6B2JIN6_9RHOB</name>
<dbReference type="EMBL" id="JAAGAB010000002">
    <property type="protein sequence ID" value="NDV01253.1"/>
    <property type="molecule type" value="Genomic_DNA"/>
</dbReference>
<proteinExistence type="predicted"/>
<evidence type="ECO:0000313" key="3">
    <source>
        <dbReference type="Proteomes" id="UP000474757"/>
    </source>
</evidence>
<keyword evidence="3" id="KW-1185">Reference proteome</keyword>
<keyword evidence="1" id="KW-0472">Membrane</keyword>
<comment type="caution">
    <text evidence="2">The sequence shown here is derived from an EMBL/GenBank/DDBJ whole genome shotgun (WGS) entry which is preliminary data.</text>
</comment>